<proteinExistence type="predicted"/>
<comment type="caution">
    <text evidence="1">The sequence shown here is derived from an EMBL/GenBank/DDBJ whole genome shotgun (WGS) entry which is preliminary data.</text>
</comment>
<name>A0ABP3FH85_9GAMM</name>
<evidence type="ECO:0000313" key="1">
    <source>
        <dbReference type="EMBL" id="GAA0316073.1"/>
    </source>
</evidence>
<protein>
    <recommendedName>
        <fullName evidence="3">DUF4062 domain-containing protein</fullName>
    </recommendedName>
</protein>
<evidence type="ECO:0000313" key="2">
    <source>
        <dbReference type="Proteomes" id="UP001501787"/>
    </source>
</evidence>
<organism evidence="1 2">
    <name type="scientific">Psychrobacter aestuarii</name>
    <dbReference type="NCBI Taxonomy" id="556327"/>
    <lineage>
        <taxon>Bacteria</taxon>
        <taxon>Pseudomonadati</taxon>
        <taxon>Pseudomonadota</taxon>
        <taxon>Gammaproteobacteria</taxon>
        <taxon>Moraxellales</taxon>
        <taxon>Moraxellaceae</taxon>
        <taxon>Psychrobacter</taxon>
    </lineage>
</organism>
<gene>
    <name evidence="1" type="ORF">GCM10009129_11730</name>
</gene>
<dbReference type="RefSeq" id="WP_201504713.1">
    <property type="nucleotide sequence ID" value="NZ_BAAAFR010000002.1"/>
</dbReference>
<dbReference type="Proteomes" id="UP001501787">
    <property type="component" value="Unassembled WGS sequence"/>
</dbReference>
<keyword evidence="2" id="KW-1185">Reference proteome</keyword>
<dbReference type="EMBL" id="BAAAFR010000002">
    <property type="protein sequence ID" value="GAA0316073.1"/>
    <property type="molecule type" value="Genomic_DNA"/>
</dbReference>
<reference evidence="2" key="1">
    <citation type="journal article" date="2019" name="Int. J. Syst. Evol. Microbiol.">
        <title>The Global Catalogue of Microorganisms (GCM) 10K type strain sequencing project: providing services to taxonomists for standard genome sequencing and annotation.</title>
        <authorList>
            <consortium name="The Broad Institute Genomics Platform"/>
            <consortium name="The Broad Institute Genome Sequencing Center for Infectious Disease"/>
            <person name="Wu L."/>
            <person name="Ma J."/>
        </authorList>
    </citation>
    <scope>NUCLEOTIDE SEQUENCE [LARGE SCALE GENOMIC DNA]</scope>
    <source>
        <strain evidence="2">JCM 16343</strain>
    </source>
</reference>
<sequence length="337" mass="38720">MSQRRYHIHVICAANDQLHLLEEVAIFFQSRAFLTYDISSQIPTATLYSRQCIDACDYTMVIVGDSYGTTHKIGVSQMHLSYLSAKAKMKPMMVLIKTQSDELDISRQLQDFMRLVEQQAHRVYYYDAETDMMQLLSYAFDNMVEKHAAVGWVQGSDVPSTSAPSHASLAPHLNTTYKNNRQSYIITKDQDSIRTQEHSSSVDNVTEILGLEDTFRMEYTAQAYEGGNLTDMRMNITFTWRDILGALIHIPSAFSKYGLQNAINNLIAPKADRDIKQMMPRVHAVSRCQIVPDDLTRLQRYLITANWIELMAPSNSRISKELWKVTFYARKQYEEGR</sequence>
<accession>A0ABP3FH85</accession>
<evidence type="ECO:0008006" key="3">
    <source>
        <dbReference type="Google" id="ProtNLM"/>
    </source>
</evidence>